<dbReference type="PROSITE" id="PS00211">
    <property type="entry name" value="ABC_TRANSPORTER_1"/>
    <property type="match status" value="1"/>
</dbReference>
<evidence type="ECO:0000313" key="8">
    <source>
        <dbReference type="Proteomes" id="UP000290849"/>
    </source>
</evidence>
<dbReference type="Gene3D" id="3.40.50.300">
    <property type="entry name" value="P-loop containing nucleotide triphosphate hydrolases"/>
    <property type="match status" value="1"/>
</dbReference>
<sequence>MVVSTRVASPVRANPVPAARITLDRVSYGWRGRPAVSGVSGVFAPGSMTAIVGPNGAGKSTLVKGIMGVLRPLGGHVRVDGAGRRELAWLPQAADLDRSFPITVRELVAMGAWRRVGPWRRYGRTERDRVEQALAAVGLADLGDRIAGTLSGGQLQRALFARLMLQDAGVLLLDEPFAAVDSHTTEDLMALLTDCHAQGRTVIAVLHDMDLVRAHFPHTLLLAGRTVAWGDTADVLTEQNLRAARALRDQELAWD</sequence>
<organism evidence="7 8">
    <name type="scientific">Achromobacter aloeverae</name>
    <dbReference type="NCBI Taxonomy" id="1750518"/>
    <lineage>
        <taxon>Bacteria</taxon>
        <taxon>Pseudomonadati</taxon>
        <taxon>Pseudomonadota</taxon>
        <taxon>Betaproteobacteria</taxon>
        <taxon>Burkholderiales</taxon>
        <taxon>Alcaligenaceae</taxon>
        <taxon>Achromobacter</taxon>
    </lineage>
</organism>
<dbReference type="RefSeq" id="WP_129151815.1">
    <property type="nucleotide sequence ID" value="NZ_JBHSDO010000012.1"/>
</dbReference>
<comment type="caution">
    <text evidence="7">The sequence shown here is derived from an EMBL/GenBank/DDBJ whole genome shotgun (WGS) entry which is preliminary data.</text>
</comment>
<keyword evidence="3" id="KW-0472">Membrane</keyword>
<evidence type="ECO:0000256" key="3">
    <source>
        <dbReference type="ARBA" id="ARBA00022475"/>
    </source>
</evidence>
<dbReference type="PROSITE" id="PS50893">
    <property type="entry name" value="ABC_TRANSPORTER_2"/>
    <property type="match status" value="1"/>
</dbReference>
<dbReference type="InterPro" id="IPR050153">
    <property type="entry name" value="Metal_Ion_Import_ABC"/>
</dbReference>
<comment type="similarity">
    <text evidence="1">Belongs to the ABC transporter superfamily.</text>
</comment>
<evidence type="ECO:0000256" key="2">
    <source>
        <dbReference type="ARBA" id="ARBA00022448"/>
    </source>
</evidence>
<evidence type="ECO:0000256" key="1">
    <source>
        <dbReference type="ARBA" id="ARBA00005417"/>
    </source>
</evidence>
<keyword evidence="8" id="KW-1185">Reference proteome</keyword>
<dbReference type="Pfam" id="PF00005">
    <property type="entry name" value="ABC_tran"/>
    <property type="match status" value="1"/>
</dbReference>
<dbReference type="SMART" id="SM00382">
    <property type="entry name" value="AAA"/>
    <property type="match status" value="1"/>
</dbReference>
<dbReference type="GO" id="GO:0005524">
    <property type="term" value="F:ATP binding"/>
    <property type="evidence" value="ECO:0007669"/>
    <property type="project" value="UniProtKB-KW"/>
</dbReference>
<dbReference type="EMBL" id="PYAL01000005">
    <property type="protein sequence ID" value="RXN86815.1"/>
    <property type="molecule type" value="Genomic_DNA"/>
</dbReference>
<keyword evidence="3" id="KW-1003">Cell membrane</keyword>
<protein>
    <recommendedName>
        <fullName evidence="6">ABC transporter domain-containing protein</fullName>
    </recommendedName>
</protein>
<dbReference type="InterPro" id="IPR047748">
    <property type="entry name" value="AztA-like"/>
</dbReference>
<evidence type="ECO:0000259" key="6">
    <source>
        <dbReference type="PROSITE" id="PS50893"/>
    </source>
</evidence>
<dbReference type="CDD" id="cd03235">
    <property type="entry name" value="ABC_Metallic_Cations"/>
    <property type="match status" value="1"/>
</dbReference>
<dbReference type="GO" id="GO:0016887">
    <property type="term" value="F:ATP hydrolysis activity"/>
    <property type="evidence" value="ECO:0007669"/>
    <property type="project" value="InterPro"/>
</dbReference>
<dbReference type="InterPro" id="IPR027417">
    <property type="entry name" value="P-loop_NTPase"/>
</dbReference>
<dbReference type="InterPro" id="IPR003439">
    <property type="entry name" value="ABC_transporter-like_ATP-bd"/>
</dbReference>
<keyword evidence="5" id="KW-0067">ATP-binding</keyword>
<dbReference type="InterPro" id="IPR017871">
    <property type="entry name" value="ABC_transporter-like_CS"/>
</dbReference>
<dbReference type="SUPFAM" id="SSF52540">
    <property type="entry name" value="P-loop containing nucleoside triphosphate hydrolases"/>
    <property type="match status" value="1"/>
</dbReference>
<gene>
    <name evidence="7" type="ORF">C7R54_18020</name>
</gene>
<keyword evidence="2" id="KW-0813">Transport</keyword>
<evidence type="ECO:0000256" key="4">
    <source>
        <dbReference type="ARBA" id="ARBA00022741"/>
    </source>
</evidence>
<feature type="domain" description="ABC transporter" evidence="6">
    <location>
        <begin position="21"/>
        <end position="249"/>
    </location>
</feature>
<dbReference type="AlphaFoldDB" id="A0A4Q1HHJ8"/>
<reference evidence="7 8" key="1">
    <citation type="journal article" date="2017" name="Int. J. Syst. Evol. Microbiol.">
        <title>Achromobacter aloeverae sp. nov., isolated from the root of Aloe vera (L.) Burm.f.</title>
        <authorList>
            <person name="Kuncharoen N."/>
            <person name="Muramatsu Y."/>
            <person name="Shibata C."/>
            <person name="Kamakura Y."/>
            <person name="Nakagawa Y."/>
            <person name="Tanasupawat S."/>
        </authorList>
    </citation>
    <scope>NUCLEOTIDE SEQUENCE [LARGE SCALE GENOMIC DNA]</scope>
    <source>
        <strain evidence="7 8">AVA-1</strain>
    </source>
</reference>
<accession>A0A4Q1HHJ8</accession>
<dbReference type="PANTHER" id="PTHR42734">
    <property type="entry name" value="METAL TRANSPORT SYSTEM ATP-BINDING PROTEIN TM_0124-RELATED"/>
    <property type="match status" value="1"/>
</dbReference>
<dbReference type="PANTHER" id="PTHR42734:SF5">
    <property type="entry name" value="IRON TRANSPORT SYSTEM ATP-BINDING PROTEIN HI_0361-RELATED"/>
    <property type="match status" value="1"/>
</dbReference>
<evidence type="ECO:0000313" key="7">
    <source>
        <dbReference type="EMBL" id="RXN86815.1"/>
    </source>
</evidence>
<evidence type="ECO:0000256" key="5">
    <source>
        <dbReference type="ARBA" id="ARBA00022840"/>
    </source>
</evidence>
<dbReference type="OrthoDB" id="9806726at2"/>
<dbReference type="Proteomes" id="UP000290849">
    <property type="component" value="Unassembled WGS sequence"/>
</dbReference>
<name>A0A4Q1HHJ8_9BURK</name>
<dbReference type="InterPro" id="IPR003593">
    <property type="entry name" value="AAA+_ATPase"/>
</dbReference>
<dbReference type="NCBIfam" id="NF040873">
    <property type="entry name" value="AztA"/>
    <property type="match status" value="1"/>
</dbReference>
<keyword evidence="4" id="KW-0547">Nucleotide-binding</keyword>
<proteinExistence type="inferred from homology"/>